<reference evidence="2" key="1">
    <citation type="submission" date="2021-02" db="EMBL/GenBank/DDBJ databases">
        <authorList>
            <person name="Nowell W R."/>
        </authorList>
    </citation>
    <scope>NUCLEOTIDE SEQUENCE</scope>
</reference>
<comment type="caution">
    <text evidence="2">The sequence shown here is derived from an EMBL/GenBank/DDBJ whole genome shotgun (WGS) entry which is preliminary data.</text>
</comment>
<sequence length="541" mass="61421">MLQYNYVLLLMTIGLNHLVHRSLSVILPLCVYKTYDTSSFYTNILSEYRNRLSIDVVPTYRKAYEVLQTDIINPLLYADIDDLNRNNESTTLLVKKIEQGAKTLIQNLELTMNRSNQIRTEIDRILESNVNSVSSKEGFVREQETCVHQMNTIMQHIPDQLNFARSLMMEKENAAATARREMGEAERQHDRLHSYRCLWGLFCSRRNIGSRMDMAKKRLDETQEQLMKQKSIVLDLESQEQSVQATNQNLRESQEQSVQATNQNLRAQLKDVIQHISSFHSSSTVLRNALQTLIDFDLLIIPLNSIYDEMLKNHVMDPFENGLIEQGTIHEIKAKLDKLTIKLPDMPINHPDDADDNKVQNNNQGKFNKEIRQKNQLYQNTQAKKTALHSGDFDLKSTWCDNKIPTDGDSIMIPAGVTITISRNILTNLPRILIYGTMKLNVSKFTLSHSTSITIFSGGSLVDTMEPSSWYLASNSVIHVYREGIISTKHSIKICNSHSWYCSTAFGSHTKGPLTLTVGLDGIGTVTIHSGNRLIAITSGS</sequence>
<proteinExistence type="predicted"/>
<accession>A0A8S2M4N6</accession>
<organism evidence="2 3">
    <name type="scientific">Didymodactylos carnosus</name>
    <dbReference type="NCBI Taxonomy" id="1234261"/>
    <lineage>
        <taxon>Eukaryota</taxon>
        <taxon>Metazoa</taxon>
        <taxon>Spiralia</taxon>
        <taxon>Gnathifera</taxon>
        <taxon>Rotifera</taxon>
        <taxon>Eurotatoria</taxon>
        <taxon>Bdelloidea</taxon>
        <taxon>Philodinida</taxon>
        <taxon>Philodinidae</taxon>
        <taxon>Didymodactylos</taxon>
    </lineage>
</organism>
<dbReference type="Proteomes" id="UP000681722">
    <property type="component" value="Unassembled WGS sequence"/>
</dbReference>
<protein>
    <submittedName>
        <fullName evidence="2">Uncharacterized protein</fullName>
    </submittedName>
</protein>
<feature type="coiled-coil region" evidence="1">
    <location>
        <begin position="168"/>
        <end position="263"/>
    </location>
</feature>
<evidence type="ECO:0000313" key="3">
    <source>
        <dbReference type="Proteomes" id="UP000681722"/>
    </source>
</evidence>
<gene>
    <name evidence="2" type="ORF">SRO942_LOCUS22359</name>
</gene>
<evidence type="ECO:0000256" key="1">
    <source>
        <dbReference type="SAM" id="Coils"/>
    </source>
</evidence>
<keyword evidence="1" id="KW-0175">Coiled coil</keyword>
<dbReference type="AlphaFoldDB" id="A0A8S2M4N6"/>
<evidence type="ECO:0000313" key="2">
    <source>
        <dbReference type="EMBL" id="CAF3938353.1"/>
    </source>
</evidence>
<dbReference type="EMBL" id="CAJOBC010007633">
    <property type="protein sequence ID" value="CAF3938353.1"/>
    <property type="molecule type" value="Genomic_DNA"/>
</dbReference>
<name>A0A8S2M4N6_9BILA</name>